<dbReference type="EMBL" id="JBEPEK010000009">
    <property type="protein sequence ID" value="MER7178336.1"/>
    <property type="molecule type" value="Genomic_DNA"/>
</dbReference>
<comment type="caution">
    <text evidence="2">The sequence shown here is derived from an EMBL/GenBank/DDBJ whole genome shotgun (WGS) entry which is preliminary data.</text>
</comment>
<accession>A0ABV1WN98</accession>
<gene>
    <name evidence="2" type="ORF">ABT404_02370</name>
</gene>
<dbReference type="RefSeq" id="WP_350776596.1">
    <property type="nucleotide sequence ID" value="NZ_JBEPEK010000009.1"/>
</dbReference>
<reference evidence="2 3" key="1">
    <citation type="submission" date="2024-06" db="EMBL/GenBank/DDBJ databases">
        <title>The Natural Products Discovery Center: Release of the First 8490 Sequenced Strains for Exploring Actinobacteria Biosynthetic Diversity.</title>
        <authorList>
            <person name="Kalkreuter E."/>
            <person name="Kautsar S.A."/>
            <person name="Yang D."/>
            <person name="Bader C.D."/>
            <person name="Teijaro C.N."/>
            <person name="Fluegel L."/>
            <person name="Davis C.M."/>
            <person name="Simpson J.R."/>
            <person name="Lauterbach L."/>
            <person name="Steele A.D."/>
            <person name="Gui C."/>
            <person name="Meng S."/>
            <person name="Li G."/>
            <person name="Viehrig K."/>
            <person name="Ye F."/>
            <person name="Su P."/>
            <person name="Kiefer A.F."/>
            <person name="Nichols A."/>
            <person name="Cepeda A.J."/>
            <person name="Yan W."/>
            <person name="Fan B."/>
            <person name="Jiang Y."/>
            <person name="Adhikari A."/>
            <person name="Zheng C.-J."/>
            <person name="Schuster L."/>
            <person name="Cowan T.M."/>
            <person name="Smanski M.J."/>
            <person name="Chevrette M.G."/>
            <person name="De Carvalho L.P.S."/>
            <person name="Shen B."/>
        </authorList>
    </citation>
    <scope>NUCLEOTIDE SEQUENCE [LARGE SCALE GENOMIC DNA]</scope>
    <source>
        <strain evidence="2 3">NPDC000234</strain>
    </source>
</reference>
<protein>
    <submittedName>
        <fullName evidence="2">Uncharacterized protein</fullName>
    </submittedName>
</protein>
<dbReference type="Proteomes" id="UP001474181">
    <property type="component" value="Unassembled WGS sequence"/>
</dbReference>
<name>A0ABV1WN98_9ACTN</name>
<evidence type="ECO:0000313" key="3">
    <source>
        <dbReference type="Proteomes" id="UP001474181"/>
    </source>
</evidence>
<keyword evidence="3" id="KW-1185">Reference proteome</keyword>
<proteinExistence type="predicted"/>
<sequence length="121" mass="12392">MSTNWEAPVNSTAVAGLRIAALRLGEAGGTIAGDLVAAGSDLVLSVNSASAAPDALRAGLAGTAPGCGRRRHARRPCRTPADQHGEPGSAAPAVDAVGTATACRVRRTRPTRRTLWTLRTR</sequence>
<organism evidence="2 3">
    <name type="scientific">Streptomyces hyaluromycini</name>
    <dbReference type="NCBI Taxonomy" id="1377993"/>
    <lineage>
        <taxon>Bacteria</taxon>
        <taxon>Bacillati</taxon>
        <taxon>Actinomycetota</taxon>
        <taxon>Actinomycetes</taxon>
        <taxon>Kitasatosporales</taxon>
        <taxon>Streptomycetaceae</taxon>
        <taxon>Streptomyces</taxon>
    </lineage>
</organism>
<evidence type="ECO:0000256" key="1">
    <source>
        <dbReference type="SAM" id="MobiDB-lite"/>
    </source>
</evidence>
<evidence type="ECO:0000313" key="2">
    <source>
        <dbReference type="EMBL" id="MER7178336.1"/>
    </source>
</evidence>
<feature type="compositionally biased region" description="Basic residues" evidence="1">
    <location>
        <begin position="68"/>
        <end position="77"/>
    </location>
</feature>
<feature type="region of interest" description="Disordered" evidence="1">
    <location>
        <begin position="60"/>
        <end position="97"/>
    </location>
</feature>